<dbReference type="SUPFAM" id="SSF52540">
    <property type="entry name" value="P-loop containing nucleoside triphosphate hydrolases"/>
    <property type="match status" value="1"/>
</dbReference>
<dbReference type="PANTHER" id="PTHR42957:SF1">
    <property type="entry name" value="HELICASE MJ1565-RELATED"/>
    <property type="match status" value="1"/>
</dbReference>
<dbReference type="EMBL" id="CP001727">
    <property type="protein sequence ID" value="ACV58267.1"/>
    <property type="molecule type" value="Genomic_DNA"/>
</dbReference>
<sequence length="575" mass="64161">MDYVIGQVIAVKNSSLTIQLADHKVDVDGTESGVDDNMIINLPSNDGPLALMIGQPGGFVEVSIPQGRLLCMVTEIQMNPVLLHGVSKNTTAFTEYPVLQVQRTLEAIPIGTFDVAGVFERGTDFLPTIGSLAYAVTSEKIKKVYSSNGVGDLPVGQLSVVPEQRAFININTFIGRHAAILGQTGGGKSWAVSSILQKIIQLPRTTIILLDLHGEYEDVFGSDAAYLSGEDIELPYWLMNFEELVNLFIDRGEREAPNQIAMFRQILQKYKENSAHQEQLGLPKVTLDTPIYFDVEKVIDELRSLDTAMEPGAQGKLRHGPFYGHFTRMITRVESRLNDKRYDLIFKPKRFRSSNSLVALMERILGEGRDRKKVTVIDVSSIPFDVRASVISLLLRVSFEFAYWHRRALDKAYPIYVVCDEAHIYLNDKDPSQLPARLAAERIAKEGRKYGVGLLVTSQRPRDLSATILSQCNTFICMRLTNPDDQSYVRALLPDSLRGIADVFAALRRGEAMFLGEAVTMPTRIKLDRPNPAPNSNDIIFTEIWGDAIDDVNIETVVDEWRRQGVSRIEGTASQ</sequence>
<dbReference type="InterPro" id="IPR027417">
    <property type="entry name" value="P-loop_NTPase"/>
</dbReference>
<dbReference type="Pfam" id="PF01935">
    <property type="entry name" value="DUF87"/>
    <property type="match status" value="1"/>
</dbReference>
<evidence type="ECO:0000313" key="2">
    <source>
        <dbReference type="EMBL" id="ACV58267.1"/>
    </source>
</evidence>
<accession>C8WVZ5</accession>
<dbReference type="InterPro" id="IPR008571">
    <property type="entry name" value="HerA-like"/>
</dbReference>
<organism evidence="2 3">
    <name type="scientific">Alicyclobacillus acidocaldarius subsp. acidocaldarius (strain ATCC 27009 / DSM 446 / BCRC 14685 / JCM 5260 / KCTC 1825 / NBRC 15652 / NCIMB 11725 / NRRL B-14509 / 104-IA)</name>
    <name type="common">Bacillus acidocaldarius</name>
    <dbReference type="NCBI Taxonomy" id="521098"/>
    <lineage>
        <taxon>Bacteria</taxon>
        <taxon>Bacillati</taxon>
        <taxon>Bacillota</taxon>
        <taxon>Bacilli</taxon>
        <taxon>Bacillales</taxon>
        <taxon>Alicyclobacillaceae</taxon>
        <taxon>Alicyclobacillus</taxon>
    </lineage>
</organism>
<dbReference type="STRING" id="521098.Aaci_1238"/>
<dbReference type="HOGENOM" id="CLU_023842_1_0_9"/>
<dbReference type="InterPro" id="IPR002789">
    <property type="entry name" value="HerA_central"/>
</dbReference>
<protein>
    <recommendedName>
        <fullName evidence="1">Helicase HerA central domain-containing protein</fullName>
    </recommendedName>
</protein>
<dbReference type="eggNOG" id="COG0433">
    <property type="taxonomic scope" value="Bacteria"/>
</dbReference>
<proteinExistence type="predicted"/>
<dbReference type="KEGG" id="aac:Aaci_1238"/>
<reference evidence="2 3" key="2">
    <citation type="journal article" date="2010" name="Stand. Genomic Sci.">
        <title>Complete genome sequence of Alicyclobacillus acidocaldarius type strain (104-IA).</title>
        <authorList>
            <person name="Mavromatis K."/>
            <person name="Sikorski J."/>
            <person name="Lapidus A."/>
            <person name="Glavina Del Rio T."/>
            <person name="Copeland A."/>
            <person name="Tice H."/>
            <person name="Cheng J.F."/>
            <person name="Lucas S."/>
            <person name="Chen F."/>
            <person name="Nolan M."/>
            <person name="Bruce D."/>
            <person name="Goodwin L."/>
            <person name="Pitluck S."/>
            <person name="Ivanova N."/>
            <person name="Ovchinnikova G."/>
            <person name="Pati A."/>
            <person name="Chen A."/>
            <person name="Palaniappan K."/>
            <person name="Land M."/>
            <person name="Hauser L."/>
            <person name="Chang Y.J."/>
            <person name="Jeffries C.D."/>
            <person name="Chain P."/>
            <person name="Meincke L."/>
            <person name="Sims D."/>
            <person name="Chertkov O."/>
            <person name="Han C."/>
            <person name="Brettin T."/>
            <person name="Detter J.C."/>
            <person name="Wahrenburg C."/>
            <person name="Rohde M."/>
            <person name="Pukall R."/>
            <person name="Goker M."/>
            <person name="Bristow J."/>
            <person name="Eisen J.A."/>
            <person name="Markowitz V."/>
            <person name="Hugenholtz P."/>
            <person name="Klenk H.P."/>
            <person name="Kyrpides N.C."/>
        </authorList>
    </citation>
    <scope>NUCLEOTIDE SEQUENCE [LARGE SCALE GENOMIC DNA]</scope>
    <source>
        <strain evidence="3">ATCC 27009 / DSM 446 / BCRC 14685 / JCM 5260 / KCTC 1825 / NBRC 15652 / NCIMB 11725 / NRRL B-14509 / 104-IA</strain>
    </source>
</reference>
<dbReference type="PANTHER" id="PTHR42957">
    <property type="entry name" value="HELICASE MJ1565-RELATED"/>
    <property type="match status" value="1"/>
</dbReference>
<feature type="domain" description="Helicase HerA central" evidence="1">
    <location>
        <begin position="155"/>
        <end position="396"/>
    </location>
</feature>
<dbReference type="RefSeq" id="WP_012810608.1">
    <property type="nucleotide sequence ID" value="NC_013205.1"/>
</dbReference>
<dbReference type="AlphaFoldDB" id="C8WVZ5"/>
<gene>
    <name evidence="2" type="ordered locus">Aaci_1238</name>
</gene>
<evidence type="ECO:0000313" key="3">
    <source>
        <dbReference type="Proteomes" id="UP000001917"/>
    </source>
</evidence>
<name>C8WVZ5_ALIAD</name>
<dbReference type="Proteomes" id="UP000001917">
    <property type="component" value="Chromosome"/>
</dbReference>
<reference evidence="3" key="1">
    <citation type="submission" date="2009-09" db="EMBL/GenBank/DDBJ databases">
        <title>The complete chromosome of Alicyclobacillus acidocaldarius subsp. acidocaldarius DSM 446.</title>
        <authorList>
            <consortium name="US DOE Joint Genome Institute (JGI-PGF)"/>
            <person name="Lucas S."/>
            <person name="Copeland A."/>
            <person name="Lapidus A."/>
            <person name="Glavina del Rio T."/>
            <person name="Dalin E."/>
            <person name="Tice H."/>
            <person name="Bruce D."/>
            <person name="Goodwin L."/>
            <person name="Pitluck S."/>
            <person name="Kyrpides N."/>
            <person name="Mavromatis K."/>
            <person name="Ivanova N."/>
            <person name="Ovchinnikova G."/>
            <person name="Chertkov O."/>
            <person name="Sims D."/>
            <person name="Brettin T."/>
            <person name="Detter J.C."/>
            <person name="Han C."/>
            <person name="Larimer F."/>
            <person name="Land M."/>
            <person name="Hauser L."/>
            <person name="Markowitz V."/>
            <person name="Cheng J.-F."/>
            <person name="Hugenholtz P."/>
            <person name="Woyke T."/>
            <person name="Wu D."/>
            <person name="Pukall R."/>
            <person name="Klenk H.-P."/>
            <person name="Eisen J.A."/>
        </authorList>
    </citation>
    <scope>NUCLEOTIDE SEQUENCE [LARGE SCALE GENOMIC DNA]</scope>
    <source>
        <strain evidence="3">ATCC 27009 / DSM 446 / BCRC 14685 / JCM 5260 / KCTC 1825 / NBRC 15652 / NCIMB 11725 / NRRL B-14509 / 104-IA</strain>
    </source>
</reference>
<keyword evidence="3" id="KW-1185">Reference proteome</keyword>
<dbReference type="Gene3D" id="3.40.50.300">
    <property type="entry name" value="P-loop containing nucleotide triphosphate hydrolases"/>
    <property type="match status" value="2"/>
</dbReference>
<evidence type="ECO:0000259" key="1">
    <source>
        <dbReference type="Pfam" id="PF01935"/>
    </source>
</evidence>